<feature type="transmembrane region" description="Helical" evidence="7">
    <location>
        <begin position="298"/>
        <end position="322"/>
    </location>
</feature>
<evidence type="ECO:0000256" key="1">
    <source>
        <dbReference type="ARBA" id="ARBA00004127"/>
    </source>
</evidence>
<gene>
    <name evidence="9" type="primary">105316696</name>
</gene>
<comment type="subcellular location">
    <subcellularLocation>
        <location evidence="1">Endomembrane system</location>
        <topology evidence="1">Multi-pass membrane protein</topology>
    </subcellularLocation>
</comment>
<feature type="domain" description="Transmembrane protein 135 N-terminal" evidence="8">
    <location>
        <begin position="17"/>
        <end position="146"/>
    </location>
</feature>
<reference evidence="10" key="1">
    <citation type="journal article" date="2010" name="Nature">
        <title>The Amphimedon queenslandica genome and the evolution of animal complexity.</title>
        <authorList>
            <person name="Srivastava M."/>
            <person name="Simakov O."/>
            <person name="Chapman J."/>
            <person name="Fahey B."/>
            <person name="Gauthier M.E."/>
            <person name="Mitros T."/>
            <person name="Richards G.S."/>
            <person name="Conaco C."/>
            <person name="Dacre M."/>
            <person name="Hellsten U."/>
            <person name="Larroux C."/>
            <person name="Putnam N.H."/>
            <person name="Stanke M."/>
            <person name="Adamska M."/>
            <person name="Darling A."/>
            <person name="Degnan S.M."/>
            <person name="Oakley T.H."/>
            <person name="Plachetzki D.C."/>
            <person name="Zhai Y."/>
            <person name="Adamski M."/>
            <person name="Calcino A."/>
            <person name="Cummins S.F."/>
            <person name="Goodstein D.M."/>
            <person name="Harris C."/>
            <person name="Jackson D.J."/>
            <person name="Leys S.P."/>
            <person name="Shu S."/>
            <person name="Woodcroft B.J."/>
            <person name="Vervoort M."/>
            <person name="Kosik K.S."/>
            <person name="Manning G."/>
            <person name="Degnan B.M."/>
            <person name="Rokhsar D.S."/>
        </authorList>
    </citation>
    <scope>NUCLEOTIDE SEQUENCE [LARGE SCALE GENOMIC DNA]</scope>
</reference>
<evidence type="ECO:0000256" key="2">
    <source>
        <dbReference type="ARBA" id="ARBA00008924"/>
    </source>
</evidence>
<name>A0A1X7VKC6_AMPQE</name>
<evidence type="ECO:0000313" key="9">
    <source>
        <dbReference type="EnsemblMetazoa" id="Aqu2.1.39913_001"/>
    </source>
</evidence>
<dbReference type="eggNOG" id="KOG1398">
    <property type="taxonomic scope" value="Eukaryota"/>
</dbReference>
<feature type="transmembrane region" description="Helical" evidence="7">
    <location>
        <begin position="342"/>
        <end position="362"/>
    </location>
</feature>
<evidence type="ECO:0000256" key="3">
    <source>
        <dbReference type="ARBA" id="ARBA00022692"/>
    </source>
</evidence>
<reference evidence="9" key="2">
    <citation type="submission" date="2017-05" db="UniProtKB">
        <authorList>
            <consortium name="EnsemblMetazoa"/>
        </authorList>
    </citation>
    <scope>IDENTIFICATION</scope>
</reference>
<dbReference type="InParanoid" id="A0A1X7VKC6"/>
<dbReference type="InterPro" id="IPR031926">
    <property type="entry name" value="TMEM135_N"/>
</dbReference>
<dbReference type="Proteomes" id="UP000007879">
    <property type="component" value="Unassembled WGS sequence"/>
</dbReference>
<dbReference type="Pfam" id="PF15982">
    <property type="entry name" value="TMEM135_C_rich"/>
    <property type="match status" value="1"/>
</dbReference>
<keyword evidence="3 7" id="KW-0812">Transmembrane</keyword>
<feature type="transmembrane region" description="Helical" evidence="7">
    <location>
        <begin position="70"/>
        <end position="92"/>
    </location>
</feature>
<evidence type="ECO:0000259" key="8">
    <source>
        <dbReference type="Pfam" id="PF15982"/>
    </source>
</evidence>
<dbReference type="OrthoDB" id="291792at2759"/>
<feature type="region of interest" description="Disordered" evidence="6">
    <location>
        <begin position="412"/>
        <end position="431"/>
    </location>
</feature>
<dbReference type="AlphaFoldDB" id="A0A1X7VKC6"/>
<proteinExistence type="inferred from homology"/>
<feature type="transmembrane region" description="Helical" evidence="7">
    <location>
        <begin position="268"/>
        <end position="286"/>
    </location>
</feature>
<evidence type="ECO:0000256" key="4">
    <source>
        <dbReference type="ARBA" id="ARBA00022989"/>
    </source>
</evidence>
<dbReference type="EnsemblMetazoa" id="XM_019993088.1">
    <property type="protein sequence ID" value="XP_019848647.1"/>
    <property type="gene ID" value="LOC105316696"/>
</dbReference>
<dbReference type="InterPro" id="IPR026749">
    <property type="entry name" value="Tmem135"/>
</dbReference>
<dbReference type="STRING" id="400682.A0A1X7VKC6"/>
<evidence type="ECO:0000256" key="7">
    <source>
        <dbReference type="SAM" id="Phobius"/>
    </source>
</evidence>
<organism evidence="9">
    <name type="scientific">Amphimedon queenslandica</name>
    <name type="common">Sponge</name>
    <dbReference type="NCBI Taxonomy" id="400682"/>
    <lineage>
        <taxon>Eukaryota</taxon>
        <taxon>Metazoa</taxon>
        <taxon>Porifera</taxon>
        <taxon>Demospongiae</taxon>
        <taxon>Heteroscleromorpha</taxon>
        <taxon>Haplosclerida</taxon>
        <taxon>Niphatidae</taxon>
        <taxon>Amphimedon</taxon>
    </lineage>
</organism>
<protein>
    <recommendedName>
        <fullName evidence="8">Transmembrane protein 135 N-terminal domain-containing protein</fullName>
    </recommendedName>
</protein>
<feature type="transmembrane region" description="Helical" evidence="7">
    <location>
        <begin position="215"/>
        <end position="236"/>
    </location>
</feature>
<keyword evidence="10" id="KW-1185">Reference proteome</keyword>
<dbReference type="EnsemblMetazoa" id="Aqu2.1.39913_001">
    <property type="protein sequence ID" value="Aqu2.1.39913_001"/>
    <property type="gene ID" value="Aqu2.1.39913"/>
</dbReference>
<feature type="transmembrane region" description="Helical" evidence="7">
    <location>
        <begin position="98"/>
        <end position="121"/>
    </location>
</feature>
<dbReference type="PANTHER" id="PTHR12459:SF15">
    <property type="entry name" value="TRANSMEMBRANE PROTEIN 135"/>
    <property type="match status" value="1"/>
</dbReference>
<accession>A0A1X7VKC6</accession>
<feature type="transmembrane region" description="Helical" evidence="7">
    <location>
        <begin position="36"/>
        <end position="58"/>
    </location>
</feature>
<evidence type="ECO:0000313" key="10">
    <source>
        <dbReference type="Proteomes" id="UP000007879"/>
    </source>
</evidence>
<evidence type="ECO:0000256" key="6">
    <source>
        <dbReference type="SAM" id="MobiDB-lite"/>
    </source>
</evidence>
<evidence type="ECO:0000256" key="5">
    <source>
        <dbReference type="ARBA" id="ARBA00023136"/>
    </source>
</evidence>
<dbReference type="PANTHER" id="PTHR12459">
    <property type="entry name" value="TRANSMEMBRANE PROTEIN 135-RELATED"/>
    <property type="match status" value="1"/>
</dbReference>
<keyword evidence="4 7" id="KW-1133">Transmembrane helix</keyword>
<sequence>MGAIFSRPSQWIVLEDDCYDVGHTWSASCTYSSLELFTIVFLQAAKIYLPLYIFGDIVRRKSLKFFLTRTIWYVLRSSIFLGINGGGFVTFICLLRKLFGRFYFLSAGYLPGLCSSLCAILTERKSRRGNLSTYVATIALETLYRLMKHRGYVQPLPYGEVMLFCFGSAVLFHSYKSKAAASSLTDFLIGILFKPKIPHKFRKALPGRPGIVHDVLMFIANTTLVSLWSFGLGYAMQTVLNALQLGMRIIKNPARIKQVLTKPYNRHFSSFVASFAASFKIINALLRLLSVPRDVRLYLSGFFAGLSMLFIRSNAMSLYVFVKALEILYFRGVRAGWLWSHYYGDVVIYSISTAMLFHSALFEAHNLRLSYWRFIDRVTGQRLRDLNYDIIDEYQTDSSQLLHIIEAQEQQERRQQMQRENRTRGGERTTS</sequence>
<dbReference type="GO" id="GO:0012505">
    <property type="term" value="C:endomembrane system"/>
    <property type="evidence" value="ECO:0007669"/>
    <property type="project" value="UniProtKB-SubCell"/>
</dbReference>
<feature type="transmembrane region" description="Helical" evidence="7">
    <location>
        <begin position="155"/>
        <end position="173"/>
    </location>
</feature>
<keyword evidence="5 7" id="KW-0472">Membrane</keyword>
<comment type="similarity">
    <text evidence="2">Belongs to the TMEM135 family.</text>
</comment>